<dbReference type="Pfam" id="PF03186">
    <property type="entry name" value="CobD_Cbib"/>
    <property type="match status" value="1"/>
</dbReference>
<comment type="pathway">
    <text evidence="2 9">Cofactor biosynthesis; adenosylcobalamin biosynthesis.</text>
</comment>
<evidence type="ECO:0000256" key="9">
    <source>
        <dbReference type="HAMAP-Rule" id="MF_00024"/>
    </source>
</evidence>
<comment type="function">
    <text evidence="9">Converts cobyric acid to cobinamide by the addition of aminopropanol on the F carboxylic group.</text>
</comment>
<reference evidence="10 11" key="2">
    <citation type="submission" date="2010-03" db="EMBL/GenBank/DDBJ databases">
        <authorList>
            <person name="Pajon A."/>
        </authorList>
    </citation>
    <scope>NUCLEOTIDE SEQUENCE [LARGE SCALE GENOMIC DNA]</scope>
    <source>
        <strain evidence="10 11">SGP1</strain>
    </source>
</reference>
<comment type="similarity">
    <text evidence="3 9">Belongs to the CobD/CbiB family.</text>
</comment>
<evidence type="ECO:0000313" key="10">
    <source>
        <dbReference type="EMBL" id="CBL29021.1"/>
    </source>
</evidence>
<dbReference type="GO" id="GO:0016874">
    <property type="term" value="F:ligase activity"/>
    <property type="evidence" value="ECO:0007669"/>
    <property type="project" value="UniProtKB-KW"/>
</dbReference>
<comment type="subcellular location">
    <subcellularLocation>
        <location evidence="1 9">Cell membrane</location>
        <topology evidence="1 9">Multi-pass membrane protein</topology>
    </subcellularLocation>
</comment>
<evidence type="ECO:0000256" key="6">
    <source>
        <dbReference type="ARBA" id="ARBA00022692"/>
    </source>
</evidence>
<evidence type="ECO:0000256" key="8">
    <source>
        <dbReference type="ARBA" id="ARBA00023136"/>
    </source>
</evidence>
<evidence type="ECO:0000256" key="1">
    <source>
        <dbReference type="ARBA" id="ARBA00004651"/>
    </source>
</evidence>
<dbReference type="GO" id="GO:0015420">
    <property type="term" value="F:ABC-type vitamin B12 transporter activity"/>
    <property type="evidence" value="ECO:0007669"/>
    <property type="project" value="UniProtKB-UniRule"/>
</dbReference>
<keyword evidence="7 9" id="KW-1133">Transmembrane helix</keyword>
<dbReference type="KEGG" id="sbr:SY1_23830"/>
<dbReference type="Proteomes" id="UP000008957">
    <property type="component" value="Chromosome"/>
</dbReference>
<evidence type="ECO:0000256" key="5">
    <source>
        <dbReference type="ARBA" id="ARBA00022573"/>
    </source>
</evidence>
<dbReference type="PANTHER" id="PTHR34308:SF1">
    <property type="entry name" value="COBALAMIN BIOSYNTHESIS PROTEIN CBIB"/>
    <property type="match status" value="1"/>
</dbReference>
<dbReference type="AlphaFoldDB" id="A0AB94IZ26"/>
<feature type="transmembrane region" description="Helical" evidence="9">
    <location>
        <begin position="50"/>
        <end position="75"/>
    </location>
</feature>
<reference evidence="11" key="1">
    <citation type="submission" date="2010-03" db="EMBL/GenBank/DDBJ databases">
        <title>The genome sequence of Synergistetes sp. SGP1.</title>
        <authorList>
            <consortium name="metaHIT consortium -- http://www.metahit.eu/"/>
            <person name="Pajon A."/>
            <person name="Turner K."/>
            <person name="Parkhill J."/>
            <person name="Wade W."/>
            <person name="Vartoukian S."/>
        </authorList>
    </citation>
    <scope>NUCLEOTIDE SEQUENCE [LARGE SCALE GENOMIC DNA]</scope>
    <source>
        <strain evidence="11">SGP1</strain>
    </source>
</reference>
<proteinExistence type="inferred from homology"/>
<keyword evidence="6 9" id="KW-0812">Transmembrane</keyword>
<protein>
    <recommendedName>
        <fullName evidence="9">Cobalamin biosynthesis protein CobD</fullName>
    </recommendedName>
</protein>
<dbReference type="InterPro" id="IPR004485">
    <property type="entry name" value="Cobalamin_biosynth_CobD/CbiB"/>
</dbReference>
<keyword evidence="8 9" id="KW-0472">Membrane</keyword>
<dbReference type="GO" id="GO:0009236">
    <property type="term" value="P:cobalamin biosynthetic process"/>
    <property type="evidence" value="ECO:0007669"/>
    <property type="project" value="UniProtKB-UniRule"/>
</dbReference>
<evidence type="ECO:0000313" key="11">
    <source>
        <dbReference type="Proteomes" id="UP000008957"/>
    </source>
</evidence>
<sequence length="322" mass="33703">MTFPTVLCFALLLDVLLGDPHALPHPVVGVGRLIRFWEGRLYPGAGAPCAVVRGAGLCALVLLSTLVAAAGLLWAAGWDGGLAAAVEVYLLYAALAWRSLKDETMPVALALFRRNLPGARAALSRVVGRDTENLNEPSIVRGAVETVAENSVDGVMSVLFFAALGWAVGEGAGMVLAVWGFKAASTMDSMVGYENARYHEFGRAAARLDDALNFIPARLGGLAILAAGACLGMDAGEGMRVFLRDRRKHKSPNSAHGESAFAGLLGLRLGGDALYGGVPESRPCLGDGTRTPEAADVLRAHRLLDAASALFALLCALPFRLA</sequence>
<evidence type="ECO:0000256" key="2">
    <source>
        <dbReference type="ARBA" id="ARBA00004953"/>
    </source>
</evidence>
<dbReference type="NCBIfam" id="TIGR00380">
    <property type="entry name" value="cobal_cbiB"/>
    <property type="match status" value="1"/>
</dbReference>
<keyword evidence="11" id="KW-1185">Reference proteome</keyword>
<dbReference type="EMBL" id="FP929056">
    <property type="protein sequence ID" value="CBL29021.1"/>
    <property type="molecule type" value="Genomic_DNA"/>
</dbReference>
<organism evidence="10 11">
    <name type="scientific">Fretibacterium fastidiosum</name>
    <dbReference type="NCBI Taxonomy" id="651822"/>
    <lineage>
        <taxon>Bacteria</taxon>
        <taxon>Thermotogati</taxon>
        <taxon>Synergistota</taxon>
        <taxon>Synergistia</taxon>
        <taxon>Synergistales</taxon>
        <taxon>Aminobacteriaceae</taxon>
        <taxon>Fretibacterium</taxon>
    </lineage>
</organism>
<keyword evidence="4 9" id="KW-1003">Cell membrane</keyword>
<keyword evidence="5 9" id="KW-0169">Cobalamin biosynthesis</keyword>
<dbReference type="GO" id="GO:0048472">
    <property type="term" value="F:threonine-phosphate decarboxylase activity"/>
    <property type="evidence" value="ECO:0007669"/>
    <property type="project" value="InterPro"/>
</dbReference>
<accession>A0AB94IZ26</accession>
<keyword evidence="10" id="KW-0436">Ligase</keyword>
<evidence type="ECO:0000256" key="3">
    <source>
        <dbReference type="ARBA" id="ARBA00006263"/>
    </source>
</evidence>
<dbReference type="PANTHER" id="PTHR34308">
    <property type="entry name" value="COBALAMIN BIOSYNTHESIS PROTEIN CBIB"/>
    <property type="match status" value="1"/>
</dbReference>
<dbReference type="GO" id="GO:0005886">
    <property type="term" value="C:plasma membrane"/>
    <property type="evidence" value="ECO:0007669"/>
    <property type="project" value="UniProtKB-SubCell"/>
</dbReference>
<evidence type="ECO:0000256" key="4">
    <source>
        <dbReference type="ARBA" id="ARBA00022475"/>
    </source>
</evidence>
<dbReference type="RefSeq" id="WP_015557167.1">
    <property type="nucleotide sequence ID" value="NC_021038.1"/>
</dbReference>
<evidence type="ECO:0000256" key="7">
    <source>
        <dbReference type="ARBA" id="ARBA00022989"/>
    </source>
</evidence>
<comment type="caution">
    <text evidence="9">Lacks conserved residue(s) required for the propagation of feature annotation.</text>
</comment>
<dbReference type="HAMAP" id="MF_00024">
    <property type="entry name" value="CobD_CbiB"/>
    <property type="match status" value="1"/>
</dbReference>
<feature type="transmembrane region" description="Helical" evidence="9">
    <location>
        <begin position="158"/>
        <end position="181"/>
    </location>
</feature>
<name>A0AB94IZ26_9BACT</name>
<gene>
    <name evidence="9" type="primary">cobD</name>
    <name evidence="10" type="ORF">SY1_23830</name>
</gene>